<dbReference type="Pfam" id="PF12704">
    <property type="entry name" value="MacB_PCD"/>
    <property type="match status" value="1"/>
</dbReference>
<comment type="caution">
    <text evidence="10">The sequence shown here is derived from an EMBL/GenBank/DDBJ whole genome shotgun (WGS) entry which is preliminary data.</text>
</comment>
<keyword evidence="3 7" id="KW-0812">Transmembrane</keyword>
<feature type="domain" description="ABC3 transporter permease C-terminal" evidence="8">
    <location>
        <begin position="276"/>
        <end position="394"/>
    </location>
</feature>
<dbReference type="InterPro" id="IPR050250">
    <property type="entry name" value="Macrolide_Exporter_MacB"/>
</dbReference>
<evidence type="ECO:0000259" key="8">
    <source>
        <dbReference type="Pfam" id="PF02687"/>
    </source>
</evidence>
<evidence type="ECO:0000256" key="4">
    <source>
        <dbReference type="ARBA" id="ARBA00022989"/>
    </source>
</evidence>
<dbReference type="RefSeq" id="WP_155475739.1">
    <property type="nucleotide sequence ID" value="NZ_WNKU01000005.1"/>
</dbReference>
<dbReference type="EMBL" id="WNKU01000005">
    <property type="protein sequence ID" value="MTV48635.1"/>
    <property type="molecule type" value="Genomic_DNA"/>
</dbReference>
<feature type="transmembrane region" description="Helical" evidence="7">
    <location>
        <begin position="362"/>
        <end position="384"/>
    </location>
</feature>
<keyword evidence="5 7" id="KW-0472">Membrane</keyword>
<accession>A0A6I3SIN0</accession>
<dbReference type="Pfam" id="PF02687">
    <property type="entry name" value="FtsX"/>
    <property type="match status" value="1"/>
</dbReference>
<feature type="domain" description="MacB-like periplasmic core" evidence="9">
    <location>
        <begin position="21"/>
        <end position="237"/>
    </location>
</feature>
<gene>
    <name evidence="10" type="ORF">GJ688_06530</name>
</gene>
<dbReference type="InterPro" id="IPR003838">
    <property type="entry name" value="ABC3_permease_C"/>
</dbReference>
<evidence type="ECO:0000256" key="6">
    <source>
        <dbReference type="ARBA" id="ARBA00038076"/>
    </source>
</evidence>
<reference evidence="10 11" key="1">
    <citation type="submission" date="2019-11" db="EMBL/GenBank/DDBJ databases">
        <title>Whole-genome sequence of a the green, strictly anaerobic photosynthetic bacterium Heliobacillus mobilis DSM 6151.</title>
        <authorList>
            <person name="Kyndt J.A."/>
            <person name="Meyer T.E."/>
        </authorList>
    </citation>
    <scope>NUCLEOTIDE SEQUENCE [LARGE SCALE GENOMIC DNA]</scope>
    <source>
        <strain evidence="10 11">DSM 6151</strain>
    </source>
</reference>
<evidence type="ECO:0000313" key="10">
    <source>
        <dbReference type="EMBL" id="MTV48635.1"/>
    </source>
</evidence>
<dbReference type="GO" id="GO:0022857">
    <property type="term" value="F:transmembrane transporter activity"/>
    <property type="evidence" value="ECO:0007669"/>
    <property type="project" value="TreeGrafter"/>
</dbReference>
<evidence type="ECO:0000256" key="1">
    <source>
        <dbReference type="ARBA" id="ARBA00004651"/>
    </source>
</evidence>
<name>A0A6I3SIN0_HELMO</name>
<dbReference type="OrthoDB" id="9770036at2"/>
<evidence type="ECO:0000256" key="7">
    <source>
        <dbReference type="SAM" id="Phobius"/>
    </source>
</evidence>
<comment type="subcellular location">
    <subcellularLocation>
        <location evidence="1">Cell membrane</location>
        <topology evidence="1">Multi-pass membrane protein</topology>
    </subcellularLocation>
</comment>
<evidence type="ECO:0000256" key="2">
    <source>
        <dbReference type="ARBA" id="ARBA00022475"/>
    </source>
</evidence>
<dbReference type="InterPro" id="IPR025857">
    <property type="entry name" value="MacB_PCD"/>
</dbReference>
<sequence length="401" mass="43478">MNLREFILMAFEGLIAHRLRSALTVLGIVIGIFAVVTLMSLGDTVRRQVSGQISELGSGLLMVMPGRDDGGHGPGFIKMNLTLRDAERLKTINGVETVNANLTIPARAETNHNSLNVTLYGDTADFLQVQNYELAGGRFFQSSEVMAHRRVVLLGAKTKAQLFGNGDAEGHTIRLNGTTFQVIGTLKEKGRTLGHDRDQVVVAPVTVVQDISGFRNIGVIFVRADEPEKVSLIRERILSVLAKTHPQKDIQVFSQNDALKVSEKILGTLTTFLTCIASVSLAVGGIGIMNIMLVSVRERTREIGIRRALGATPNQVMAQFLLEALFLGAIGGVLGSLFSLVTINGLIFWAGWKTTGSWFSNISMEAFLLGILCATGIGLIFGLYPARQASRLDPISALRYE</sequence>
<feature type="transmembrane region" description="Helical" evidence="7">
    <location>
        <begin position="317"/>
        <end position="350"/>
    </location>
</feature>
<proteinExistence type="inferred from homology"/>
<evidence type="ECO:0000256" key="5">
    <source>
        <dbReference type="ARBA" id="ARBA00023136"/>
    </source>
</evidence>
<dbReference type="AlphaFoldDB" id="A0A6I3SIN0"/>
<dbReference type="GO" id="GO:0005886">
    <property type="term" value="C:plasma membrane"/>
    <property type="evidence" value="ECO:0007669"/>
    <property type="project" value="UniProtKB-SubCell"/>
</dbReference>
<keyword evidence="4 7" id="KW-1133">Transmembrane helix</keyword>
<keyword evidence="11" id="KW-1185">Reference proteome</keyword>
<keyword evidence="2" id="KW-1003">Cell membrane</keyword>
<feature type="transmembrane region" description="Helical" evidence="7">
    <location>
        <begin position="21"/>
        <end position="42"/>
    </location>
</feature>
<dbReference type="PANTHER" id="PTHR30572:SF4">
    <property type="entry name" value="ABC TRANSPORTER PERMEASE YTRF"/>
    <property type="match status" value="1"/>
</dbReference>
<organism evidence="10 11">
    <name type="scientific">Heliobacterium mobile</name>
    <name type="common">Heliobacillus mobilis</name>
    <dbReference type="NCBI Taxonomy" id="28064"/>
    <lineage>
        <taxon>Bacteria</taxon>
        <taxon>Bacillati</taxon>
        <taxon>Bacillota</taxon>
        <taxon>Clostridia</taxon>
        <taxon>Eubacteriales</taxon>
        <taxon>Heliobacteriaceae</taxon>
        <taxon>Heliobacterium</taxon>
    </lineage>
</organism>
<evidence type="ECO:0000313" key="11">
    <source>
        <dbReference type="Proteomes" id="UP000430670"/>
    </source>
</evidence>
<feature type="transmembrane region" description="Helical" evidence="7">
    <location>
        <begin position="269"/>
        <end position="296"/>
    </location>
</feature>
<comment type="similarity">
    <text evidence="6">Belongs to the ABC-4 integral membrane protein family.</text>
</comment>
<protein>
    <submittedName>
        <fullName evidence="10">FtsX-like permease family protein</fullName>
    </submittedName>
</protein>
<dbReference type="Proteomes" id="UP000430670">
    <property type="component" value="Unassembled WGS sequence"/>
</dbReference>
<evidence type="ECO:0000256" key="3">
    <source>
        <dbReference type="ARBA" id="ARBA00022692"/>
    </source>
</evidence>
<evidence type="ECO:0000259" key="9">
    <source>
        <dbReference type="Pfam" id="PF12704"/>
    </source>
</evidence>
<dbReference type="PANTHER" id="PTHR30572">
    <property type="entry name" value="MEMBRANE COMPONENT OF TRANSPORTER-RELATED"/>
    <property type="match status" value="1"/>
</dbReference>